<evidence type="ECO:0000313" key="6">
    <source>
        <dbReference type="EMBL" id="ACM49450.1"/>
    </source>
</evidence>
<feature type="transmembrane region" description="Helical" evidence="5">
    <location>
        <begin position="55"/>
        <end position="72"/>
    </location>
</feature>
<dbReference type="EMBL" id="CP001079">
    <property type="protein sequence ID" value="ACM49450.1"/>
    <property type="molecule type" value="Genomic_DNA"/>
</dbReference>
<dbReference type="STRING" id="320483.AMF_607"/>
<evidence type="ECO:0000313" key="7">
    <source>
        <dbReference type="Proteomes" id="UP000007307"/>
    </source>
</evidence>
<dbReference type="GO" id="GO:0016020">
    <property type="term" value="C:membrane"/>
    <property type="evidence" value="ECO:0007669"/>
    <property type="project" value="UniProtKB-SubCell"/>
</dbReference>
<keyword evidence="7" id="KW-1185">Reference proteome</keyword>
<dbReference type="KEGG" id="amf:AMF_607"/>
<name>B9KIY8_ANAMF</name>
<accession>B9KIY8</accession>
<organism evidence="6 7">
    <name type="scientific">Anaplasma marginale (strain Florida)</name>
    <dbReference type="NCBI Taxonomy" id="320483"/>
    <lineage>
        <taxon>Bacteria</taxon>
        <taxon>Pseudomonadati</taxon>
        <taxon>Pseudomonadota</taxon>
        <taxon>Alphaproteobacteria</taxon>
        <taxon>Rickettsiales</taxon>
        <taxon>Anaplasmataceae</taxon>
        <taxon>Anaplasma</taxon>
    </lineage>
</organism>
<sequence>MPVFGGVMSSGSVKTDQLFKGLTRPTMLFGVSYTFAILNFMISIMLFMYSNDFRVLLVLAPGMHAIGFAASAKDPLFMDLFVIKMQKCSKCLNRFYHNANSYDVM</sequence>
<dbReference type="Pfam" id="PF05101">
    <property type="entry name" value="VirB3"/>
    <property type="match status" value="1"/>
</dbReference>
<evidence type="ECO:0000256" key="1">
    <source>
        <dbReference type="ARBA" id="ARBA00004370"/>
    </source>
</evidence>
<keyword evidence="2 5" id="KW-0812">Transmembrane</keyword>
<evidence type="ECO:0000256" key="2">
    <source>
        <dbReference type="ARBA" id="ARBA00022692"/>
    </source>
</evidence>
<dbReference type="Proteomes" id="UP000007307">
    <property type="component" value="Chromosome"/>
</dbReference>
<dbReference type="NCBIfam" id="NF010474">
    <property type="entry name" value="PRK13899.1"/>
    <property type="match status" value="1"/>
</dbReference>
<dbReference type="InterPro" id="IPR007792">
    <property type="entry name" value="T4SS_VirB3/TrbD/AvhB"/>
</dbReference>
<dbReference type="eggNOG" id="COG3702">
    <property type="taxonomic scope" value="Bacteria"/>
</dbReference>
<dbReference type="AlphaFoldDB" id="B9KIY8"/>
<feature type="transmembrane region" description="Helical" evidence="5">
    <location>
        <begin position="27"/>
        <end position="48"/>
    </location>
</feature>
<evidence type="ECO:0000256" key="5">
    <source>
        <dbReference type="SAM" id="Phobius"/>
    </source>
</evidence>
<comment type="subcellular location">
    <subcellularLocation>
        <location evidence="1">Membrane</location>
    </subcellularLocation>
</comment>
<evidence type="ECO:0000256" key="4">
    <source>
        <dbReference type="ARBA" id="ARBA00023136"/>
    </source>
</evidence>
<proteinExistence type="predicted"/>
<protein>
    <submittedName>
        <fullName evidence="6">VirB3</fullName>
    </submittedName>
</protein>
<dbReference type="HOGENOM" id="CLU_158477_3_0_5"/>
<evidence type="ECO:0000256" key="3">
    <source>
        <dbReference type="ARBA" id="ARBA00022989"/>
    </source>
</evidence>
<keyword evidence="4 5" id="KW-0472">Membrane</keyword>
<gene>
    <name evidence="6" type="primary">virB3</name>
    <name evidence="6" type="ordered locus">AMF_607</name>
</gene>
<reference evidence="6 7" key="1">
    <citation type="journal article" date="2009" name="BMC Genomics">
        <title>Conservation in the face of diversity: multistrain analysis of an intracellular bacterium.</title>
        <authorList>
            <person name="Dark M.J."/>
            <person name="Herndon D.R."/>
            <person name="Kappmeyer L.S."/>
            <person name="Gonzales M.P."/>
            <person name="Nordeen E."/>
            <person name="Palmer G.H."/>
            <person name="Knowles D.P. Jr."/>
            <person name="Brayton K.A."/>
        </authorList>
    </citation>
    <scope>NUCLEOTIDE SEQUENCE [LARGE SCALE GENOMIC DNA]</scope>
    <source>
        <strain evidence="6 7">Florida</strain>
    </source>
</reference>
<keyword evidence="3 5" id="KW-1133">Transmembrane helix</keyword>